<sequence length="70" mass="8041">MRNTPEPLAVRAFVDEILNDAAVIAMRYVDNIVSDVWVSDDPRSDLRYCQSNERIEFRYWSGAPFSPSST</sequence>
<gene>
    <name evidence="1" type="ORF">RSSM_04451</name>
</gene>
<reference evidence="1 2" key="1">
    <citation type="journal article" date="2013" name="Mar. Genomics">
        <title>Expression of sulfatases in Rhodopirellula baltica and the diversity of sulfatases in the genus Rhodopirellula.</title>
        <authorList>
            <person name="Wegner C.E."/>
            <person name="Richter-Heitmann T."/>
            <person name="Klindworth A."/>
            <person name="Klockow C."/>
            <person name="Richter M."/>
            <person name="Achstetter T."/>
            <person name="Glockner F.O."/>
            <person name="Harder J."/>
        </authorList>
    </citation>
    <scope>NUCLEOTIDE SEQUENCE [LARGE SCALE GENOMIC DNA]</scope>
    <source>
        <strain evidence="1 2">SM41</strain>
    </source>
</reference>
<protein>
    <submittedName>
        <fullName evidence="1">Uncharacterized protein</fullName>
    </submittedName>
</protein>
<organism evidence="1 2">
    <name type="scientific">Rhodopirellula sallentina SM41</name>
    <dbReference type="NCBI Taxonomy" id="1263870"/>
    <lineage>
        <taxon>Bacteria</taxon>
        <taxon>Pseudomonadati</taxon>
        <taxon>Planctomycetota</taxon>
        <taxon>Planctomycetia</taxon>
        <taxon>Pirellulales</taxon>
        <taxon>Pirellulaceae</taxon>
        <taxon>Rhodopirellula</taxon>
    </lineage>
</organism>
<dbReference type="Proteomes" id="UP000011885">
    <property type="component" value="Unassembled WGS sequence"/>
</dbReference>
<name>M5UDP2_9BACT</name>
<dbReference type="PATRIC" id="fig|1263870.3.peg.4713"/>
<evidence type="ECO:0000313" key="2">
    <source>
        <dbReference type="Proteomes" id="UP000011885"/>
    </source>
</evidence>
<accession>M5UDP2</accession>
<keyword evidence="2" id="KW-1185">Reference proteome</keyword>
<dbReference type="AlphaFoldDB" id="M5UDP2"/>
<evidence type="ECO:0000313" key="1">
    <source>
        <dbReference type="EMBL" id="EMI54113.1"/>
    </source>
</evidence>
<dbReference type="EMBL" id="ANOH01000300">
    <property type="protein sequence ID" value="EMI54113.1"/>
    <property type="molecule type" value="Genomic_DNA"/>
</dbReference>
<proteinExistence type="predicted"/>
<comment type="caution">
    <text evidence="1">The sequence shown here is derived from an EMBL/GenBank/DDBJ whole genome shotgun (WGS) entry which is preliminary data.</text>
</comment>